<evidence type="ECO:0000313" key="1">
    <source>
        <dbReference type="EMBL" id="GAA1010708.1"/>
    </source>
</evidence>
<dbReference type="Proteomes" id="UP001501072">
    <property type="component" value="Unassembled WGS sequence"/>
</dbReference>
<dbReference type="Pfam" id="PF10041">
    <property type="entry name" value="DUF2277"/>
    <property type="match status" value="1"/>
</dbReference>
<dbReference type="InterPro" id="IPR018735">
    <property type="entry name" value="DUF2277"/>
</dbReference>
<comment type="caution">
    <text evidence="1">The sequence shown here is derived from an EMBL/GenBank/DDBJ whole genome shotgun (WGS) entry which is preliminary data.</text>
</comment>
<dbReference type="RefSeq" id="WP_067397442.1">
    <property type="nucleotide sequence ID" value="NZ_BAAAHU010000026.1"/>
</dbReference>
<sequence length="76" mass="8370">MCRSIKTLRPPALPEEATEEEVRAAALQFVRKVSGFRTPAAHNREVFDHAVDVITRATQELLAGLEVRGQTARKAG</sequence>
<name>A0ABN1T008_9ACTN</name>
<accession>A0ABN1T008</accession>
<organism evidence="1 2">
    <name type="scientific">Streptomyces thermogriseus</name>
    <dbReference type="NCBI Taxonomy" id="75292"/>
    <lineage>
        <taxon>Bacteria</taxon>
        <taxon>Bacillati</taxon>
        <taxon>Actinomycetota</taxon>
        <taxon>Actinomycetes</taxon>
        <taxon>Kitasatosporales</taxon>
        <taxon>Streptomycetaceae</taxon>
        <taxon>Streptomyces</taxon>
    </lineage>
</organism>
<protein>
    <submittedName>
        <fullName evidence="1">DUF2277 domain-containing protein</fullName>
    </submittedName>
</protein>
<keyword evidence="2" id="KW-1185">Reference proteome</keyword>
<evidence type="ECO:0000313" key="2">
    <source>
        <dbReference type="Proteomes" id="UP001501072"/>
    </source>
</evidence>
<reference evidence="1 2" key="1">
    <citation type="journal article" date="2019" name="Int. J. Syst. Evol. Microbiol.">
        <title>The Global Catalogue of Microorganisms (GCM) 10K type strain sequencing project: providing services to taxonomists for standard genome sequencing and annotation.</title>
        <authorList>
            <consortium name="The Broad Institute Genomics Platform"/>
            <consortium name="The Broad Institute Genome Sequencing Center for Infectious Disease"/>
            <person name="Wu L."/>
            <person name="Ma J."/>
        </authorList>
    </citation>
    <scope>NUCLEOTIDE SEQUENCE [LARGE SCALE GENOMIC DNA]</scope>
    <source>
        <strain evidence="1 2">JCM 11269</strain>
    </source>
</reference>
<proteinExistence type="predicted"/>
<gene>
    <name evidence="1" type="ORF">GCM10009564_29560</name>
</gene>
<dbReference type="EMBL" id="BAAAHU010000026">
    <property type="protein sequence ID" value="GAA1010708.1"/>
    <property type="molecule type" value="Genomic_DNA"/>
</dbReference>